<accession>A0ACC4D0S0</accession>
<protein>
    <submittedName>
        <fullName evidence="1">Uncharacterized protein</fullName>
    </submittedName>
</protein>
<dbReference type="EMBL" id="RCHU02000001">
    <property type="protein sequence ID" value="KAL3611146.1"/>
    <property type="molecule type" value="Genomic_DNA"/>
</dbReference>
<keyword evidence="2" id="KW-1185">Reference proteome</keyword>
<evidence type="ECO:0000313" key="2">
    <source>
        <dbReference type="Proteomes" id="UP000309997"/>
    </source>
</evidence>
<evidence type="ECO:0000313" key="1">
    <source>
        <dbReference type="EMBL" id="KAL3611146.1"/>
    </source>
</evidence>
<reference evidence="1 2" key="1">
    <citation type="journal article" date="2024" name="Plant Biotechnol. J.">
        <title>Genome and CRISPR/Cas9 system of a widespread forest tree (Populus alba) in the world.</title>
        <authorList>
            <person name="Liu Y.J."/>
            <person name="Jiang P.F."/>
            <person name="Han X.M."/>
            <person name="Li X.Y."/>
            <person name="Wang H.M."/>
            <person name="Wang Y.J."/>
            <person name="Wang X.X."/>
            <person name="Zeng Q.Y."/>
        </authorList>
    </citation>
    <scope>NUCLEOTIDE SEQUENCE [LARGE SCALE GENOMIC DNA]</scope>
    <source>
        <strain evidence="2">cv. PAL-ZL1</strain>
    </source>
</reference>
<sequence length="101" mass="10897">MKQDAPSVHETGYQLIISIANACEYRVAGALKWLKKEDPVQSVAETVGLVMHFVFVVSLQGKCGMYPDLGFSETSTTQTIIAGVAPVKMYVPTGHSAQLIP</sequence>
<gene>
    <name evidence="1" type="ORF">D5086_002166</name>
</gene>
<dbReference type="Proteomes" id="UP000309997">
    <property type="component" value="Unassembled WGS sequence"/>
</dbReference>
<proteinExistence type="predicted"/>
<organism evidence="1 2">
    <name type="scientific">Populus alba</name>
    <name type="common">White poplar</name>
    <dbReference type="NCBI Taxonomy" id="43335"/>
    <lineage>
        <taxon>Eukaryota</taxon>
        <taxon>Viridiplantae</taxon>
        <taxon>Streptophyta</taxon>
        <taxon>Embryophyta</taxon>
        <taxon>Tracheophyta</taxon>
        <taxon>Spermatophyta</taxon>
        <taxon>Magnoliopsida</taxon>
        <taxon>eudicotyledons</taxon>
        <taxon>Gunneridae</taxon>
        <taxon>Pentapetalae</taxon>
        <taxon>rosids</taxon>
        <taxon>fabids</taxon>
        <taxon>Malpighiales</taxon>
        <taxon>Salicaceae</taxon>
        <taxon>Saliceae</taxon>
        <taxon>Populus</taxon>
    </lineage>
</organism>
<comment type="caution">
    <text evidence="1">The sequence shown here is derived from an EMBL/GenBank/DDBJ whole genome shotgun (WGS) entry which is preliminary data.</text>
</comment>
<name>A0ACC4D0S0_POPAL</name>